<dbReference type="EMBL" id="CAJEWN010000145">
    <property type="protein sequence ID" value="CAD2168789.1"/>
    <property type="molecule type" value="Genomic_DNA"/>
</dbReference>
<accession>A0A6V7V1J2</accession>
<feature type="signal peptide" evidence="1">
    <location>
        <begin position="1"/>
        <end position="21"/>
    </location>
</feature>
<dbReference type="Proteomes" id="UP000580250">
    <property type="component" value="Unassembled WGS sequence"/>
</dbReference>
<keyword evidence="1" id="KW-0732">Signal</keyword>
<organism evidence="2 3">
    <name type="scientific">Meloidogyne enterolobii</name>
    <name type="common">Root-knot nematode worm</name>
    <name type="synonym">Meloidogyne mayaguensis</name>
    <dbReference type="NCBI Taxonomy" id="390850"/>
    <lineage>
        <taxon>Eukaryota</taxon>
        <taxon>Metazoa</taxon>
        <taxon>Ecdysozoa</taxon>
        <taxon>Nematoda</taxon>
        <taxon>Chromadorea</taxon>
        <taxon>Rhabditida</taxon>
        <taxon>Tylenchina</taxon>
        <taxon>Tylenchomorpha</taxon>
        <taxon>Tylenchoidea</taxon>
        <taxon>Meloidogynidae</taxon>
        <taxon>Meloidogyninae</taxon>
        <taxon>Meloidogyne</taxon>
    </lineage>
</organism>
<evidence type="ECO:0000313" key="2">
    <source>
        <dbReference type="EMBL" id="CAD2168789.1"/>
    </source>
</evidence>
<feature type="chain" id="PRO_5028466162" evidence="1">
    <location>
        <begin position="22"/>
        <end position="77"/>
    </location>
</feature>
<evidence type="ECO:0000256" key="1">
    <source>
        <dbReference type="SAM" id="SignalP"/>
    </source>
</evidence>
<comment type="caution">
    <text evidence="2">The sequence shown here is derived from an EMBL/GenBank/DDBJ whole genome shotgun (WGS) entry which is preliminary data.</text>
</comment>
<name>A0A6V7V1J2_MELEN</name>
<reference evidence="2 3" key="1">
    <citation type="submission" date="2020-08" db="EMBL/GenBank/DDBJ databases">
        <authorList>
            <person name="Koutsovoulos G."/>
            <person name="Danchin GJ E."/>
        </authorList>
    </citation>
    <scope>NUCLEOTIDE SEQUENCE [LARGE SCALE GENOMIC DNA]</scope>
</reference>
<dbReference type="AlphaFoldDB" id="A0A6V7V1J2"/>
<protein>
    <submittedName>
        <fullName evidence="2">Uncharacterized protein</fullName>
    </submittedName>
</protein>
<sequence length="77" mass="9002">MNLKFCLFSCCFLFQFCLNKGFTFNQLLNSIENKSLKQNLKNLNLDKKLDNFKNHLGNNVKINLSSITLYLVIKCFC</sequence>
<proteinExistence type="predicted"/>
<evidence type="ECO:0000313" key="3">
    <source>
        <dbReference type="Proteomes" id="UP000580250"/>
    </source>
</evidence>
<gene>
    <name evidence="2" type="ORF">MENT_LOCUS20147</name>
</gene>